<dbReference type="Proteomes" id="UP000321580">
    <property type="component" value="Unassembled WGS sequence"/>
</dbReference>
<name>A0A5C6RLR0_9BACT</name>
<evidence type="ECO:0000313" key="1">
    <source>
        <dbReference type="EMBL" id="TXB63266.1"/>
    </source>
</evidence>
<protein>
    <submittedName>
        <fullName evidence="1">GHMP kinase</fullName>
    </submittedName>
</protein>
<keyword evidence="1" id="KW-0808">Transferase</keyword>
<dbReference type="AlphaFoldDB" id="A0A5C6RLR0"/>
<dbReference type="EMBL" id="VOOR01000017">
    <property type="protein sequence ID" value="TXB63266.1"/>
    <property type="molecule type" value="Genomic_DNA"/>
</dbReference>
<proteinExistence type="predicted"/>
<organism evidence="1 2">
    <name type="scientific">Phaeodactylibacter luteus</name>
    <dbReference type="NCBI Taxonomy" id="1564516"/>
    <lineage>
        <taxon>Bacteria</taxon>
        <taxon>Pseudomonadati</taxon>
        <taxon>Bacteroidota</taxon>
        <taxon>Saprospiria</taxon>
        <taxon>Saprospirales</taxon>
        <taxon>Haliscomenobacteraceae</taxon>
        <taxon>Phaeodactylibacter</taxon>
    </lineage>
</organism>
<dbReference type="InterPro" id="IPR014721">
    <property type="entry name" value="Ribsml_uS5_D2-typ_fold_subgr"/>
</dbReference>
<evidence type="ECO:0000313" key="2">
    <source>
        <dbReference type="Proteomes" id="UP000321580"/>
    </source>
</evidence>
<keyword evidence="2" id="KW-1185">Reference proteome</keyword>
<comment type="caution">
    <text evidence="1">The sequence shown here is derived from an EMBL/GenBank/DDBJ whole genome shotgun (WGS) entry which is preliminary data.</text>
</comment>
<accession>A0A5C6RLR0</accession>
<dbReference type="NCBIfam" id="NF040656">
    <property type="entry name" value="GHMP_GYDIA"/>
    <property type="match status" value="1"/>
</dbReference>
<keyword evidence="1" id="KW-0418">Kinase</keyword>
<dbReference type="GO" id="GO:0016301">
    <property type="term" value="F:kinase activity"/>
    <property type="evidence" value="ECO:0007669"/>
    <property type="project" value="UniProtKB-KW"/>
</dbReference>
<dbReference type="Gene3D" id="3.30.230.10">
    <property type="match status" value="1"/>
</dbReference>
<gene>
    <name evidence="1" type="ORF">FRY97_09785</name>
</gene>
<dbReference type="InterPro" id="IPR047765">
    <property type="entry name" value="GHMP_GYDIA-like"/>
</dbReference>
<sequence>MSEGSRHQWRSLLPDGTPWFEATLSSGGTLLSATHQQAGKRLEALLASVEAQRPGFWSHQPLLQFETQLEFEREWGLGSSSTLVAGLARWAGIDPFELLRGTFGGSGYDIACALANKPVLFQRHQQKPAYVEIPYAPAFSSHICFAYLGQKQDSRAGIKAYRERGGAAPAEIRETSALTLAFLQARTAGEAILALEAHESLMSKILGQPTVQLNLFPNFPGVVKSLGAWGGDFVMAISDRPVEAIRQYFRVKGYPVTFAFDELAAYSG</sequence>
<dbReference type="OrthoDB" id="5288719at2"/>
<reference evidence="1 2" key="1">
    <citation type="submission" date="2019-08" db="EMBL/GenBank/DDBJ databases">
        <title>Genome of Phaeodactylibacter luteus.</title>
        <authorList>
            <person name="Bowman J.P."/>
        </authorList>
    </citation>
    <scope>NUCLEOTIDE SEQUENCE [LARGE SCALE GENOMIC DNA]</scope>
    <source>
        <strain evidence="1 2">KCTC 42180</strain>
    </source>
</reference>